<dbReference type="Gene3D" id="3.90.1580.10">
    <property type="entry name" value="paralog of FGE (formylglycine-generating enzyme)"/>
    <property type="match status" value="2"/>
</dbReference>
<dbReference type="EMBL" id="JAHLFO010000116">
    <property type="protein sequence ID" value="MBU3814530.1"/>
    <property type="molecule type" value="Genomic_DNA"/>
</dbReference>
<dbReference type="PANTHER" id="PTHR23150:SF19">
    <property type="entry name" value="FORMYLGLYCINE-GENERATING ENZYME"/>
    <property type="match status" value="1"/>
</dbReference>
<reference evidence="3" key="2">
    <citation type="submission" date="2021-04" db="EMBL/GenBank/DDBJ databases">
        <authorList>
            <person name="Gilroy R."/>
        </authorList>
    </citation>
    <scope>NUCLEOTIDE SEQUENCE</scope>
    <source>
        <strain evidence="3">B3-3758</strain>
    </source>
</reference>
<proteinExistence type="predicted"/>
<dbReference type="InterPro" id="IPR016187">
    <property type="entry name" value="CTDL_fold"/>
</dbReference>
<evidence type="ECO:0000313" key="3">
    <source>
        <dbReference type="EMBL" id="MBU3814530.1"/>
    </source>
</evidence>
<dbReference type="InterPro" id="IPR051043">
    <property type="entry name" value="Sulfatase_Mod_Factor_Kinase"/>
</dbReference>
<dbReference type="Pfam" id="PF03781">
    <property type="entry name" value="FGE-sulfatase"/>
    <property type="match status" value="2"/>
</dbReference>
<sequence length="658" mass="75598">MNKLLIFLIEFMFGGVLAYPTDFITIGQCGNAANSHGYGAVGYRYNISIYEITNSQYCTFLNCVAEKEDPYELFSPLMQQHYLGGISRDYSNDKYRYICKAGYENKPVIGVTWMSAIRYINWLHYNSFHIENNDPINSWLKYTEGDENCGAYNTLIVPEHRNPNALYWLPNRSEWEKAAYYKSGKWLEKVPSPLANCYDEEYGWKMPYPHIADVGLCIGPNGTYDQQGNAAEWVENSKGNWKQALGGSLIRPKYFSYCGEIEADDPHKSISTFGFRICQTTDSTLRRVQQSYNIRLDTIKQNVTNSERTAFLRVGDVKNKGDIVNQYKGEVLYEYYIARTELTNKEYCDFLNAVAVEDDRFSLYNHNMADGVCGGIIRAGMKGEYSYKCRPGWENKPVVYISYYDLARYANWMHYGCPVTGKSILGTTEGNEKQGAYNTTDFELVRYGEKKVYKSFGMRNRGALYWIPNEDEWYKAAYYDPTLIGNRKYHDYPTRTSNPPSHKQANYVIQDRLNIGEPFFVANVDSFSDSPSYYGTLQQGGNVWEWLESWQYGNVGVRGLRGGSWSYTEFGLNACNTDPGGINDRSYVFGGRLCMASDKTNGWQPIHKPLTQTIHEHILLLSEKQACAFILYTLVVSLFAFFCVTYFIGKKCKQKLKR</sequence>
<evidence type="ECO:0000259" key="2">
    <source>
        <dbReference type="Pfam" id="PF03781"/>
    </source>
</evidence>
<comment type="caution">
    <text evidence="3">The sequence shown here is derived from an EMBL/GenBank/DDBJ whole genome shotgun (WGS) entry which is preliminary data.</text>
</comment>
<protein>
    <submittedName>
        <fullName evidence="3">Formylglycine-generating enzyme family protein</fullName>
    </submittedName>
</protein>
<keyword evidence="1" id="KW-1133">Transmembrane helix</keyword>
<keyword evidence="1" id="KW-0472">Membrane</keyword>
<organism evidence="3 4">
    <name type="scientific">Candidatus Bacteroides intestinipullorum</name>
    <dbReference type="NCBI Taxonomy" id="2838471"/>
    <lineage>
        <taxon>Bacteria</taxon>
        <taxon>Pseudomonadati</taxon>
        <taxon>Bacteroidota</taxon>
        <taxon>Bacteroidia</taxon>
        <taxon>Bacteroidales</taxon>
        <taxon>Bacteroidaceae</taxon>
        <taxon>Bacteroides</taxon>
    </lineage>
</organism>
<accession>A0A9E2NNZ6</accession>
<dbReference type="Proteomes" id="UP000824236">
    <property type="component" value="Unassembled WGS sequence"/>
</dbReference>
<dbReference type="AlphaFoldDB" id="A0A9E2NNZ6"/>
<dbReference type="SUPFAM" id="SSF56436">
    <property type="entry name" value="C-type lectin-like"/>
    <property type="match status" value="2"/>
</dbReference>
<dbReference type="InterPro" id="IPR005532">
    <property type="entry name" value="SUMF_dom"/>
</dbReference>
<feature type="domain" description="Sulfatase-modifying factor enzyme-like" evidence="2">
    <location>
        <begin position="331"/>
        <end position="567"/>
    </location>
</feature>
<dbReference type="PANTHER" id="PTHR23150">
    <property type="entry name" value="SULFATASE MODIFYING FACTOR 1, 2"/>
    <property type="match status" value="1"/>
</dbReference>
<keyword evidence="1" id="KW-0812">Transmembrane</keyword>
<dbReference type="GO" id="GO:0120147">
    <property type="term" value="F:formylglycine-generating oxidase activity"/>
    <property type="evidence" value="ECO:0007669"/>
    <property type="project" value="TreeGrafter"/>
</dbReference>
<evidence type="ECO:0000256" key="1">
    <source>
        <dbReference type="SAM" id="Phobius"/>
    </source>
</evidence>
<feature type="transmembrane region" description="Helical" evidence="1">
    <location>
        <begin position="629"/>
        <end position="649"/>
    </location>
</feature>
<name>A0A9E2NNZ6_9BACE</name>
<feature type="domain" description="Sulfatase-modifying factor enzyme-like" evidence="2">
    <location>
        <begin position="44"/>
        <end position="236"/>
    </location>
</feature>
<evidence type="ECO:0000313" key="4">
    <source>
        <dbReference type="Proteomes" id="UP000824236"/>
    </source>
</evidence>
<gene>
    <name evidence="3" type="ORF">H9791_08515</name>
</gene>
<reference evidence="3" key="1">
    <citation type="journal article" date="2021" name="PeerJ">
        <title>Extensive microbial diversity within the chicken gut microbiome revealed by metagenomics and culture.</title>
        <authorList>
            <person name="Gilroy R."/>
            <person name="Ravi A."/>
            <person name="Getino M."/>
            <person name="Pursley I."/>
            <person name="Horton D.L."/>
            <person name="Alikhan N.F."/>
            <person name="Baker D."/>
            <person name="Gharbi K."/>
            <person name="Hall N."/>
            <person name="Watson M."/>
            <person name="Adriaenssens E.M."/>
            <person name="Foster-Nyarko E."/>
            <person name="Jarju S."/>
            <person name="Secka A."/>
            <person name="Antonio M."/>
            <person name="Oren A."/>
            <person name="Chaudhuri R.R."/>
            <person name="La Ragione R."/>
            <person name="Hildebrand F."/>
            <person name="Pallen M.J."/>
        </authorList>
    </citation>
    <scope>NUCLEOTIDE SEQUENCE</scope>
    <source>
        <strain evidence="3">B3-3758</strain>
    </source>
</reference>
<dbReference type="InterPro" id="IPR042095">
    <property type="entry name" value="SUMF_sf"/>
</dbReference>